<dbReference type="AlphaFoldDB" id="A0A8K0DR88"/>
<protein>
    <recommendedName>
        <fullName evidence="1">DUF1985 domain-containing protein</fullName>
    </recommendedName>
</protein>
<accession>A0A8K0DR88</accession>
<dbReference type="PANTHER" id="PTHR48449:SF1">
    <property type="entry name" value="DUF1985 DOMAIN-CONTAINING PROTEIN"/>
    <property type="match status" value="1"/>
</dbReference>
<dbReference type="Proteomes" id="UP000796880">
    <property type="component" value="Unassembled WGS sequence"/>
</dbReference>
<organism evidence="2 3">
    <name type="scientific">Rhamnella rubrinervis</name>
    <dbReference type="NCBI Taxonomy" id="2594499"/>
    <lineage>
        <taxon>Eukaryota</taxon>
        <taxon>Viridiplantae</taxon>
        <taxon>Streptophyta</taxon>
        <taxon>Embryophyta</taxon>
        <taxon>Tracheophyta</taxon>
        <taxon>Spermatophyta</taxon>
        <taxon>Magnoliopsida</taxon>
        <taxon>eudicotyledons</taxon>
        <taxon>Gunneridae</taxon>
        <taxon>Pentapetalae</taxon>
        <taxon>rosids</taxon>
        <taxon>fabids</taxon>
        <taxon>Rosales</taxon>
        <taxon>Rhamnaceae</taxon>
        <taxon>rhamnoid group</taxon>
        <taxon>Rhamneae</taxon>
        <taxon>Rhamnella</taxon>
    </lineage>
</organism>
<gene>
    <name evidence="2" type="ORF">FNV43_RR24468</name>
</gene>
<dbReference type="PANTHER" id="PTHR48449">
    <property type="entry name" value="DUF1985 DOMAIN-CONTAINING PROTEIN"/>
    <property type="match status" value="1"/>
</dbReference>
<comment type="caution">
    <text evidence="2">The sequence shown here is derived from an EMBL/GenBank/DDBJ whole genome shotgun (WGS) entry which is preliminary data.</text>
</comment>
<proteinExistence type="predicted"/>
<dbReference type="InterPro" id="IPR015410">
    <property type="entry name" value="DUF1985"/>
</dbReference>
<feature type="domain" description="DUF1985" evidence="1">
    <location>
        <begin position="81"/>
        <end position="215"/>
    </location>
</feature>
<evidence type="ECO:0000313" key="2">
    <source>
        <dbReference type="EMBL" id="KAF3433366.1"/>
    </source>
</evidence>
<sequence length="487" mass="56206">MVNAKPLMYLNVEHSPVKVSSKAALQRCIEEVKAKFAKNPKKPSKRKRNLEKKLSRSCFGSFITRLRNVMFSSAIVHHMILRQAVNHNPDVMEFNFNGCGAIFTIKEFDIITGLNIKDIDVPSPPKSDRIINTYFGGSKYIKPKDFRQVFLGLKFKHCVEKDDMVKLNLLYILECGILGKESQTNANLTHFSMVEDLKYFNQYPWGLVAYQATIRELHKVFGLHRGRLNPSSTYSLGGLPLAFQFDCDELKGYIQSLDTKIDRVTNEIDIKIDRVANDLNNFRLDSMWELTLLHETMNMMFDFMKKGYHSAYHDTPNTDYNKEDKGMKDDNDNENQNIQLSVVEYNDSEVMELTPSKVYIESNEDEIRDYQVCDADKGFFLQLLVEEAWLTEKQVNVITMLMRNHMRLYSYLFCKKTAVMDAFFWGNAYNPKGANLVECDYEGDAAAATTTTEEVKKSKHVLRKLEKCQQNQVLNPHIGVIYEEAPT</sequence>
<dbReference type="EMBL" id="VOIH02000011">
    <property type="protein sequence ID" value="KAF3433366.1"/>
    <property type="molecule type" value="Genomic_DNA"/>
</dbReference>
<name>A0A8K0DR88_9ROSA</name>
<dbReference type="OrthoDB" id="1930729at2759"/>
<evidence type="ECO:0000259" key="1">
    <source>
        <dbReference type="Pfam" id="PF09331"/>
    </source>
</evidence>
<dbReference type="Pfam" id="PF09331">
    <property type="entry name" value="DUF1985"/>
    <property type="match status" value="1"/>
</dbReference>
<reference evidence="2" key="1">
    <citation type="submission" date="2020-03" db="EMBL/GenBank/DDBJ databases">
        <title>A high-quality chromosome-level genome assembly of a woody plant with both climbing and erect habits, Rhamnella rubrinervis.</title>
        <authorList>
            <person name="Lu Z."/>
            <person name="Yang Y."/>
            <person name="Zhu X."/>
            <person name="Sun Y."/>
        </authorList>
    </citation>
    <scope>NUCLEOTIDE SEQUENCE</scope>
    <source>
        <strain evidence="2">BYM</strain>
        <tissue evidence="2">Leaf</tissue>
    </source>
</reference>
<keyword evidence="3" id="KW-1185">Reference proteome</keyword>
<evidence type="ECO:0000313" key="3">
    <source>
        <dbReference type="Proteomes" id="UP000796880"/>
    </source>
</evidence>